<dbReference type="EMBL" id="CP004886">
    <property type="protein sequence ID" value="AGL25171.1"/>
    <property type="molecule type" value="Genomic_DNA"/>
</dbReference>
<gene>
    <name evidence="2" type="ORF">I917_25430</name>
</gene>
<dbReference type="BioCyc" id="MTUB1304279:G13AB-3440-MONOMER"/>
<keyword evidence="1" id="KW-0472">Membrane</keyword>
<protein>
    <submittedName>
        <fullName evidence="2">Uncharacterized protein</fullName>
    </submittedName>
</protein>
<name>R4MB58_MYCTX</name>
<dbReference type="KEGG" id="mtuh:I917_25430"/>
<organism evidence="2 3">
    <name type="scientific">Mycobacterium tuberculosis str. Haarlem/NITR202</name>
    <dbReference type="NCBI Taxonomy" id="1304279"/>
    <lineage>
        <taxon>Bacteria</taxon>
        <taxon>Bacillati</taxon>
        <taxon>Actinomycetota</taxon>
        <taxon>Actinomycetes</taxon>
        <taxon>Mycobacteriales</taxon>
        <taxon>Mycobacteriaceae</taxon>
        <taxon>Mycobacterium</taxon>
        <taxon>Mycobacterium tuberculosis complex</taxon>
    </lineage>
</organism>
<dbReference type="HOGENOM" id="CLU_3155167_0_0_11"/>
<proteinExistence type="predicted"/>
<dbReference type="AlphaFoldDB" id="R4MB58"/>
<dbReference type="Proteomes" id="UP000013563">
    <property type="component" value="Chromosome"/>
</dbReference>
<keyword evidence="1" id="KW-0812">Transmembrane</keyword>
<reference evidence="2 3" key="1">
    <citation type="journal article" date="2013" name="Genome Announc.">
        <title>Whole-Genome Sequences of Four Clinical Isolates of Mycobacterium tuberculosis from Tamil Nadu, South India.</title>
        <authorList>
            <person name="Narayanan S."/>
            <person name="Deshpande U."/>
        </authorList>
    </citation>
    <scope>NUCLEOTIDE SEQUENCE [LARGE SCALE GENOMIC DNA]</scope>
    <source>
        <strain evidence="2 3">Haarlem/NITR202</strain>
    </source>
</reference>
<evidence type="ECO:0000313" key="3">
    <source>
        <dbReference type="Proteomes" id="UP000013563"/>
    </source>
</evidence>
<feature type="transmembrane region" description="Helical" evidence="1">
    <location>
        <begin position="12"/>
        <end position="32"/>
    </location>
</feature>
<evidence type="ECO:0000313" key="2">
    <source>
        <dbReference type="EMBL" id="AGL25171.1"/>
    </source>
</evidence>
<keyword evidence="1" id="KW-1133">Transmembrane helix</keyword>
<dbReference type="PATRIC" id="fig|1304279.3.peg.5175"/>
<accession>R4MB58</accession>
<sequence length="48" mass="4984">MWGFSSEGSMSTFRIFGFSLLMTVVALVTGYLHGGPTALFLLAGSGAP</sequence>
<evidence type="ECO:0000256" key="1">
    <source>
        <dbReference type="SAM" id="Phobius"/>
    </source>
</evidence>